<evidence type="ECO:0000256" key="1">
    <source>
        <dbReference type="ARBA" id="ARBA00022540"/>
    </source>
</evidence>
<evidence type="ECO:0000313" key="4">
    <source>
        <dbReference type="EMBL" id="HGQ35773.1"/>
    </source>
</evidence>
<dbReference type="GO" id="GO:0042256">
    <property type="term" value="P:cytosolic ribosome assembly"/>
    <property type="evidence" value="ECO:0007669"/>
    <property type="project" value="InterPro"/>
</dbReference>
<sequence length="224" mass="24433">MLIIEKANYHGNPHIGIYIFSNDIISFIPKDSEPKLEQIVSSVLNVSVHRVSIADTSLINTFVVGNNKGVLLPHIVKDYEYNIIKQALERNVAIAKTKYTALGNICLVNDRAALVSPYAYEDLARHIRDILEVEVVEKGAIDDIPTVGSAAFVNNKGGLVHPDASEDDLKNLSQLFGVKFDVGTVNFGIGFIKSGLVGNSKGLLVGERTTGPEIMRISRVFGDE</sequence>
<dbReference type="Pfam" id="PF01912">
    <property type="entry name" value="eIF-6"/>
    <property type="match status" value="1"/>
</dbReference>
<keyword evidence="1 3" id="KW-0396">Initiation factor</keyword>
<comment type="caution">
    <text evidence="5">The sequence shown here is derived from an EMBL/GenBank/DDBJ whole genome shotgun (WGS) entry which is preliminary data.</text>
</comment>
<evidence type="ECO:0000256" key="3">
    <source>
        <dbReference type="HAMAP-Rule" id="MF_00032"/>
    </source>
</evidence>
<dbReference type="EMBL" id="DTCK01000021">
    <property type="protein sequence ID" value="HGQ35773.1"/>
    <property type="molecule type" value="Genomic_DNA"/>
</dbReference>
<gene>
    <name evidence="3" type="primary">eif6</name>
    <name evidence="5" type="ORF">ENU08_02355</name>
    <name evidence="4" type="ORF">ENU41_03735</name>
</gene>
<dbReference type="EMBL" id="DTBD01000017">
    <property type="protein sequence ID" value="HGQ64071.1"/>
    <property type="molecule type" value="Genomic_DNA"/>
</dbReference>
<name>A0A7C4NNH5_9CREN</name>
<organism evidence="5">
    <name type="scientific">Ignisphaera aggregans</name>
    <dbReference type="NCBI Taxonomy" id="334771"/>
    <lineage>
        <taxon>Archaea</taxon>
        <taxon>Thermoproteota</taxon>
        <taxon>Thermoprotei</taxon>
        <taxon>Desulfurococcales</taxon>
        <taxon>Desulfurococcaceae</taxon>
        <taxon>Ignisphaera</taxon>
    </lineage>
</organism>
<evidence type="ECO:0000313" key="5">
    <source>
        <dbReference type="EMBL" id="HGQ64071.1"/>
    </source>
</evidence>
<protein>
    <recommendedName>
        <fullName evidence="3">Translation initiation factor 6</fullName>
        <shortName evidence="3">aIF-6</shortName>
    </recommendedName>
</protein>
<dbReference type="NCBIfam" id="TIGR00323">
    <property type="entry name" value="eIF-6"/>
    <property type="match status" value="1"/>
</dbReference>
<dbReference type="GO" id="GO:0003743">
    <property type="term" value="F:translation initiation factor activity"/>
    <property type="evidence" value="ECO:0007669"/>
    <property type="project" value="UniProtKB-UniRule"/>
</dbReference>
<dbReference type="HAMAP" id="MF_00032">
    <property type="entry name" value="eIF_6"/>
    <property type="match status" value="1"/>
</dbReference>
<comment type="similarity">
    <text evidence="3">Belongs to the eIF-6 family.</text>
</comment>
<dbReference type="GO" id="GO:0043022">
    <property type="term" value="F:ribosome binding"/>
    <property type="evidence" value="ECO:0007669"/>
    <property type="project" value="InterPro"/>
</dbReference>
<dbReference type="SMART" id="SM00654">
    <property type="entry name" value="eIF6"/>
    <property type="match status" value="1"/>
</dbReference>
<dbReference type="AlphaFoldDB" id="A0A7C4NNH5"/>
<dbReference type="Gene3D" id="3.75.10.10">
    <property type="entry name" value="L-arginine/glycine Amidinotransferase, Chain A"/>
    <property type="match status" value="1"/>
</dbReference>
<evidence type="ECO:0000256" key="2">
    <source>
        <dbReference type="ARBA" id="ARBA00022917"/>
    </source>
</evidence>
<dbReference type="SUPFAM" id="SSF55909">
    <property type="entry name" value="Pentein"/>
    <property type="match status" value="1"/>
</dbReference>
<proteinExistence type="inferred from homology"/>
<accession>A0A7C4NNH5</accession>
<comment type="function">
    <text evidence="3">Binds to the 50S ribosomal subunit and prevents its association with the 30S ribosomal subunit to form the 70S initiation complex.</text>
</comment>
<dbReference type="PANTHER" id="PTHR10784">
    <property type="entry name" value="TRANSLATION INITIATION FACTOR 6"/>
    <property type="match status" value="1"/>
</dbReference>
<dbReference type="InterPro" id="IPR002769">
    <property type="entry name" value="eIF6"/>
</dbReference>
<keyword evidence="2 3" id="KW-0648">Protein biosynthesis</keyword>
<reference evidence="5" key="1">
    <citation type="journal article" date="2020" name="mSystems">
        <title>Genome- and Community-Level Interaction Insights into Carbon Utilization and Element Cycling Functions of Hydrothermarchaeota in Hydrothermal Sediment.</title>
        <authorList>
            <person name="Zhou Z."/>
            <person name="Liu Y."/>
            <person name="Xu W."/>
            <person name="Pan J."/>
            <person name="Luo Z.H."/>
            <person name="Li M."/>
        </authorList>
    </citation>
    <scope>NUCLEOTIDE SEQUENCE [LARGE SCALE GENOMIC DNA]</scope>
    <source>
        <strain evidence="5">SpSt-637</strain>
        <strain evidence="4">SpSt-667</strain>
    </source>
</reference>
<dbReference type="PIRSF" id="PIRSF006413">
    <property type="entry name" value="IF-6"/>
    <property type="match status" value="1"/>
</dbReference>